<dbReference type="OMA" id="SNTEIWI"/>
<dbReference type="Pfam" id="PF23020">
    <property type="entry name" value="PEX14-like_2nd"/>
    <property type="match status" value="1"/>
</dbReference>
<dbReference type="RefSeq" id="XP_016446288.1">
    <property type="nucleotide sequence ID" value="XM_016590802.1"/>
</dbReference>
<proteinExistence type="inferred from homology"/>
<keyword evidence="1" id="KW-0576">Peroxisome</keyword>
<reference evidence="3" key="1">
    <citation type="submission" date="2025-08" db="UniProtKB">
        <authorList>
            <consortium name="RefSeq"/>
        </authorList>
    </citation>
    <scope>IDENTIFICATION</scope>
</reference>
<dbReference type="OrthoDB" id="441517at2759"/>
<dbReference type="KEGG" id="nta:107771441"/>
<dbReference type="InterPro" id="IPR025655">
    <property type="entry name" value="PEX14"/>
</dbReference>
<accession>A0A1S3Y233</accession>
<evidence type="ECO:0000259" key="2">
    <source>
        <dbReference type="Pfam" id="PF23020"/>
    </source>
</evidence>
<protein>
    <recommendedName>
        <fullName evidence="1">Peroxisomal membrane protein PEX14</fullName>
    </recommendedName>
    <alternativeName>
        <fullName evidence="1">Peroxin-14</fullName>
    </alternativeName>
</protein>
<dbReference type="GO" id="GO:0016560">
    <property type="term" value="P:protein import into peroxisome matrix, docking"/>
    <property type="evidence" value="ECO:0007669"/>
    <property type="project" value="UniProtKB-UniRule"/>
</dbReference>
<dbReference type="PANTHER" id="PTHR23058">
    <property type="entry name" value="PEROXISOMAL MEMBRANE PROTEIN PEX14"/>
    <property type="match status" value="1"/>
</dbReference>
<keyword evidence="1" id="KW-0813">Transport</keyword>
<name>A0A1S3Y233_TOBAC</name>
<evidence type="ECO:0000313" key="3">
    <source>
        <dbReference type="RefSeq" id="XP_016446288.1"/>
    </source>
</evidence>
<comment type="function">
    <text evidence="1">Component of the PEX13-PEX14 docking complex, a translocon channel that specifically mediates the import of peroxisomal cargo proteins bound to PEX5 receptor. The PEX13-PEX14 docking complex forms a large import pore which can be opened to a diameter of about 9 nm. Mechanistically, PEX5 receptor along with cargo proteins associates with the PEX14 subunit of the PEX13-PEX14 docking complex in the cytosol, leading to the insertion of the receptor into the organelle membrane with the concomitant translocation of the cargo into the peroxisome matrix.</text>
</comment>
<sequence length="151" mass="17439">MALEKESEILQREVQDPHQMRNALCQTQVIIPRLKSWIRKVVMDEEDEKDIVKEKPSLAEEAVVAAKAADVARASQEMLASKSEEKRYFEELTSLLNYQVREMKSMTSPIEKLEGQSNTSGRIPITELDDRRTSVTQSRVRLYSNTEIWIL</sequence>
<comment type="similarity">
    <text evidence="1">Belongs to the peroxin-14 family.</text>
</comment>
<dbReference type="AlphaFoldDB" id="A0A1S3Y233"/>
<gene>
    <name evidence="3" type="primary">LOC107771441</name>
</gene>
<dbReference type="PaxDb" id="4097-A0A1S3Y233"/>
<evidence type="ECO:0000256" key="1">
    <source>
        <dbReference type="RuleBase" id="RU367032"/>
    </source>
</evidence>
<keyword evidence="1" id="KW-0472">Membrane</keyword>
<organism evidence="3">
    <name type="scientific">Nicotiana tabacum</name>
    <name type="common">Common tobacco</name>
    <dbReference type="NCBI Taxonomy" id="4097"/>
    <lineage>
        <taxon>Eukaryota</taxon>
        <taxon>Viridiplantae</taxon>
        <taxon>Streptophyta</taxon>
        <taxon>Embryophyta</taxon>
        <taxon>Tracheophyta</taxon>
        <taxon>Spermatophyta</taxon>
        <taxon>Magnoliopsida</taxon>
        <taxon>eudicotyledons</taxon>
        <taxon>Gunneridae</taxon>
        <taxon>Pentapetalae</taxon>
        <taxon>asterids</taxon>
        <taxon>lamiids</taxon>
        <taxon>Solanales</taxon>
        <taxon>Solanaceae</taxon>
        <taxon>Nicotianoideae</taxon>
        <taxon>Nicotianeae</taxon>
        <taxon>Nicotiana</taxon>
    </lineage>
</organism>
<dbReference type="InterPro" id="IPR054154">
    <property type="entry name" value="PEX14-like_M_plants"/>
</dbReference>
<dbReference type="GO" id="GO:0005778">
    <property type="term" value="C:peroxisomal membrane"/>
    <property type="evidence" value="ECO:0007669"/>
    <property type="project" value="UniProtKB-SubCell"/>
</dbReference>
<feature type="domain" description="Peroxisomal membrane protein PEX14 central plants" evidence="2">
    <location>
        <begin position="27"/>
        <end position="114"/>
    </location>
</feature>
<keyword evidence="1" id="KW-0653">Protein transport</keyword>
<dbReference type="PANTHER" id="PTHR23058:SF0">
    <property type="entry name" value="PEROXISOMAL MEMBRANE PROTEIN PEX14"/>
    <property type="match status" value="1"/>
</dbReference>
<comment type="subcellular location">
    <subcellularLocation>
        <location evidence="1">Peroxisome membrane</location>
    </subcellularLocation>
</comment>
<dbReference type="STRING" id="4097.A0A1S3Y233"/>